<comment type="caution">
    <text evidence="5">The sequence shown here is derived from an EMBL/GenBank/DDBJ whole genome shotgun (WGS) entry which is preliminary data.</text>
</comment>
<dbReference type="GO" id="GO:0008234">
    <property type="term" value="F:cysteine-type peptidase activity"/>
    <property type="evidence" value="ECO:0007669"/>
    <property type="project" value="InterPro"/>
</dbReference>
<keyword evidence="3" id="KW-0378">Hydrolase</keyword>
<dbReference type="InterPro" id="IPR038765">
    <property type="entry name" value="Papain-like_cys_pep_sf"/>
</dbReference>
<organism evidence="5 6">
    <name type="scientific">Phytophthora megakarya</name>
    <dbReference type="NCBI Taxonomy" id="4795"/>
    <lineage>
        <taxon>Eukaryota</taxon>
        <taxon>Sar</taxon>
        <taxon>Stramenopiles</taxon>
        <taxon>Oomycota</taxon>
        <taxon>Peronosporomycetes</taxon>
        <taxon>Peronosporales</taxon>
        <taxon>Peronosporaceae</taxon>
        <taxon>Phytophthora</taxon>
    </lineage>
</organism>
<gene>
    <name evidence="5" type="ORF">PHMEG_0001747</name>
</gene>
<dbReference type="AlphaFoldDB" id="A0A225X212"/>
<evidence type="ECO:0000256" key="3">
    <source>
        <dbReference type="ARBA" id="ARBA00022801"/>
    </source>
</evidence>
<dbReference type="SUPFAM" id="SSF54001">
    <property type="entry name" value="Cysteine proteinases"/>
    <property type="match status" value="1"/>
</dbReference>
<evidence type="ECO:0000259" key="4">
    <source>
        <dbReference type="Pfam" id="PF02902"/>
    </source>
</evidence>
<sequence>MVFLNKLESWPYSVFPGFGFDLAYSDVYCFMTSAWLNDNAVTAFGVVLSRYKNYSIVVLPPLAKKKKQEGMGILPAKTVMEIIGGIAAKPFVFLPVNFGCVHWACLVVDRQAKLVMVNDNLDKKSNKKKLKNVADEIGAQW</sequence>
<dbReference type="OrthoDB" id="108785at2759"/>
<dbReference type="EMBL" id="NBNE01000068">
    <property type="protein sequence ID" value="OWZ23377.1"/>
    <property type="molecule type" value="Genomic_DNA"/>
</dbReference>
<protein>
    <recommendedName>
        <fullName evidence="4">Ubiquitin-like protease family profile domain-containing protein</fullName>
    </recommendedName>
</protein>
<reference evidence="6" key="1">
    <citation type="submission" date="2017-03" db="EMBL/GenBank/DDBJ databases">
        <title>Phytopthora megakarya and P. palmivora, two closely related causual agents of cacao black pod achieved similar genome size and gene model numbers by different mechanisms.</title>
        <authorList>
            <person name="Ali S."/>
            <person name="Shao J."/>
            <person name="Larry D.J."/>
            <person name="Kronmiller B."/>
            <person name="Shen D."/>
            <person name="Strem M.D."/>
            <person name="Melnick R.L."/>
            <person name="Guiltinan M.J."/>
            <person name="Tyler B.M."/>
            <person name="Meinhardt L.W."/>
            <person name="Bailey B.A."/>
        </authorList>
    </citation>
    <scope>NUCLEOTIDE SEQUENCE [LARGE SCALE GENOMIC DNA]</scope>
    <source>
        <strain evidence="6">zdho120</strain>
    </source>
</reference>
<name>A0A225X212_9STRA</name>
<evidence type="ECO:0000313" key="5">
    <source>
        <dbReference type="EMBL" id="OWZ23377.1"/>
    </source>
</evidence>
<evidence type="ECO:0000313" key="6">
    <source>
        <dbReference type="Proteomes" id="UP000198211"/>
    </source>
</evidence>
<comment type="similarity">
    <text evidence="1">Belongs to the peptidase C48 family.</text>
</comment>
<dbReference type="InterPro" id="IPR003653">
    <property type="entry name" value="Peptidase_C48_C"/>
</dbReference>
<proteinExistence type="inferred from homology"/>
<dbReference type="Proteomes" id="UP000198211">
    <property type="component" value="Unassembled WGS sequence"/>
</dbReference>
<evidence type="ECO:0000256" key="2">
    <source>
        <dbReference type="ARBA" id="ARBA00022670"/>
    </source>
</evidence>
<keyword evidence="6" id="KW-1185">Reference proteome</keyword>
<accession>A0A225X212</accession>
<dbReference type="STRING" id="4795.A0A225X212"/>
<feature type="domain" description="Ubiquitin-like protease family profile" evidence="4">
    <location>
        <begin position="86"/>
        <end position="126"/>
    </location>
</feature>
<dbReference type="Pfam" id="PF02902">
    <property type="entry name" value="Peptidase_C48"/>
    <property type="match status" value="1"/>
</dbReference>
<keyword evidence="2" id="KW-0645">Protease</keyword>
<evidence type="ECO:0000256" key="1">
    <source>
        <dbReference type="ARBA" id="ARBA00005234"/>
    </source>
</evidence>
<dbReference type="GO" id="GO:0006508">
    <property type="term" value="P:proteolysis"/>
    <property type="evidence" value="ECO:0007669"/>
    <property type="project" value="UniProtKB-KW"/>
</dbReference>
<dbReference type="Gene3D" id="3.40.395.10">
    <property type="entry name" value="Adenoviral Proteinase, Chain A"/>
    <property type="match status" value="1"/>
</dbReference>